<gene>
    <name evidence="2" type="ORF">BaRGS_00001037</name>
</gene>
<keyword evidence="3" id="KW-1185">Reference proteome</keyword>
<proteinExistence type="predicted"/>
<dbReference type="Proteomes" id="UP001519460">
    <property type="component" value="Unassembled WGS sequence"/>
</dbReference>
<comment type="caution">
    <text evidence="2">The sequence shown here is derived from an EMBL/GenBank/DDBJ whole genome shotgun (WGS) entry which is preliminary data.</text>
</comment>
<organism evidence="2 3">
    <name type="scientific">Batillaria attramentaria</name>
    <dbReference type="NCBI Taxonomy" id="370345"/>
    <lineage>
        <taxon>Eukaryota</taxon>
        <taxon>Metazoa</taxon>
        <taxon>Spiralia</taxon>
        <taxon>Lophotrochozoa</taxon>
        <taxon>Mollusca</taxon>
        <taxon>Gastropoda</taxon>
        <taxon>Caenogastropoda</taxon>
        <taxon>Sorbeoconcha</taxon>
        <taxon>Cerithioidea</taxon>
        <taxon>Batillariidae</taxon>
        <taxon>Batillaria</taxon>
    </lineage>
</organism>
<name>A0ABD0M941_9CAEN</name>
<protein>
    <submittedName>
        <fullName evidence="2">Uncharacterized protein</fullName>
    </submittedName>
</protein>
<dbReference type="EMBL" id="JACVVK020000003">
    <property type="protein sequence ID" value="KAK7508072.1"/>
    <property type="molecule type" value="Genomic_DNA"/>
</dbReference>
<evidence type="ECO:0000313" key="3">
    <source>
        <dbReference type="Proteomes" id="UP001519460"/>
    </source>
</evidence>
<sequence>MNAVGLSAACPVARKPFRPRGTRPGPGVTADGRVDGRRRRKKPVSADIDLCQTSPTGFSVSVAACPQLPGRQCIQPAESGK</sequence>
<dbReference type="AlphaFoldDB" id="A0ABD0M941"/>
<evidence type="ECO:0000313" key="2">
    <source>
        <dbReference type="EMBL" id="KAK7508072.1"/>
    </source>
</evidence>
<feature type="region of interest" description="Disordered" evidence="1">
    <location>
        <begin position="14"/>
        <end position="48"/>
    </location>
</feature>
<evidence type="ECO:0000256" key="1">
    <source>
        <dbReference type="SAM" id="MobiDB-lite"/>
    </source>
</evidence>
<reference evidence="2 3" key="1">
    <citation type="journal article" date="2023" name="Sci. Data">
        <title>Genome assembly of the Korean intertidal mud-creeper Batillaria attramentaria.</title>
        <authorList>
            <person name="Patra A.K."/>
            <person name="Ho P.T."/>
            <person name="Jun S."/>
            <person name="Lee S.J."/>
            <person name="Kim Y."/>
            <person name="Won Y.J."/>
        </authorList>
    </citation>
    <scope>NUCLEOTIDE SEQUENCE [LARGE SCALE GENOMIC DNA]</scope>
    <source>
        <strain evidence="2">Wonlab-2016</strain>
    </source>
</reference>
<accession>A0ABD0M941</accession>